<name>A0A0A9EQQ3_ARUDO</name>
<reference evidence="1" key="2">
    <citation type="journal article" date="2015" name="Data Brief">
        <title>Shoot transcriptome of the giant reed, Arundo donax.</title>
        <authorList>
            <person name="Barrero R.A."/>
            <person name="Guerrero F.D."/>
            <person name="Moolhuijzen P."/>
            <person name="Goolsby J.A."/>
            <person name="Tidwell J."/>
            <person name="Bellgard S.E."/>
            <person name="Bellgard M.I."/>
        </authorList>
    </citation>
    <scope>NUCLEOTIDE SEQUENCE</scope>
    <source>
        <tissue evidence="1">Shoot tissue taken approximately 20 cm above the soil surface</tissue>
    </source>
</reference>
<sequence>MRRPVPRIQECPSFRNVVCGASLAMLPLVVIDAVVG</sequence>
<dbReference type="AlphaFoldDB" id="A0A0A9EQQ3"/>
<accession>A0A0A9EQQ3</accession>
<evidence type="ECO:0000313" key="1">
    <source>
        <dbReference type="EMBL" id="JAE03060.1"/>
    </source>
</evidence>
<reference evidence="1" key="1">
    <citation type="submission" date="2014-09" db="EMBL/GenBank/DDBJ databases">
        <authorList>
            <person name="Magalhaes I.L.F."/>
            <person name="Oliveira U."/>
            <person name="Santos F.R."/>
            <person name="Vidigal T.H.D.A."/>
            <person name="Brescovit A.D."/>
            <person name="Santos A.J."/>
        </authorList>
    </citation>
    <scope>NUCLEOTIDE SEQUENCE</scope>
    <source>
        <tissue evidence="1">Shoot tissue taken approximately 20 cm above the soil surface</tissue>
    </source>
</reference>
<protein>
    <submittedName>
        <fullName evidence="1">Uncharacterized protein</fullName>
    </submittedName>
</protein>
<dbReference type="EMBL" id="GBRH01194836">
    <property type="protein sequence ID" value="JAE03060.1"/>
    <property type="molecule type" value="Transcribed_RNA"/>
</dbReference>
<proteinExistence type="predicted"/>
<organism evidence="1">
    <name type="scientific">Arundo donax</name>
    <name type="common">Giant reed</name>
    <name type="synonym">Donax arundinaceus</name>
    <dbReference type="NCBI Taxonomy" id="35708"/>
    <lineage>
        <taxon>Eukaryota</taxon>
        <taxon>Viridiplantae</taxon>
        <taxon>Streptophyta</taxon>
        <taxon>Embryophyta</taxon>
        <taxon>Tracheophyta</taxon>
        <taxon>Spermatophyta</taxon>
        <taxon>Magnoliopsida</taxon>
        <taxon>Liliopsida</taxon>
        <taxon>Poales</taxon>
        <taxon>Poaceae</taxon>
        <taxon>PACMAD clade</taxon>
        <taxon>Arundinoideae</taxon>
        <taxon>Arundineae</taxon>
        <taxon>Arundo</taxon>
    </lineage>
</organism>